<keyword evidence="2" id="KW-1185">Reference proteome</keyword>
<dbReference type="EMBL" id="CP150845">
    <property type="protein sequence ID" value="WYZ21711.1"/>
    <property type="molecule type" value="Genomic_DNA"/>
</dbReference>
<gene>
    <name evidence="1" type="ORF">AABD74_09620</name>
</gene>
<dbReference type="RefSeq" id="WP_406845386.1">
    <property type="nucleotide sequence ID" value="NZ_CP150845.1"/>
</dbReference>
<reference evidence="1 2" key="1">
    <citation type="submission" date="2024-03" db="EMBL/GenBank/DDBJ databases">
        <title>Flavobacterium soyae.</title>
        <authorList>
            <person name="Zheng W."/>
        </authorList>
    </citation>
    <scope>NUCLEOTIDE SEQUENCE [LARGE SCALE GENOMIC DNA]</scope>
    <source>
        <strain evidence="1 2">55</strain>
    </source>
</reference>
<evidence type="ECO:0000313" key="1">
    <source>
        <dbReference type="EMBL" id="WYZ21711.1"/>
    </source>
</evidence>
<proteinExistence type="predicted"/>
<protein>
    <submittedName>
        <fullName evidence="1">Uncharacterized protein</fullName>
    </submittedName>
</protein>
<accession>A0ABZ2UM07</accession>
<sequence length="1001" mass="118489">MIWFNFLKNEGFFDPQNNPDPVQVSNGFEIPYWDSLTYLEKLSVQINEGKELDQIDELLAVIKNVSEHPKDNFKTWYRFIKILVNIPNEKIPVEVLNFIPVWLSGNFDTMLQTSEICESLLPKFLNEEPTHEDILKAEIILEHLFHVEKTEQIKSNIYGEGESYYSRLYLYFLAEKFEKNELIYKVVKYCSNDFILNLGRTLKFLLLDYPNGINYSIVDGDKNYDITIFIDRENLLVKTRLESIDEYNTDVIYNWEDKDEISLKKEIITILKIRDIIYNPQNENEDVFERLKFALNTDLTSAFGFDSIRKLDSLHSNSEKLVTVFGIIFRDLLNEKAKIDPHDTIILLEHFSKDKKYNIVFYNRIALYVICENWNVLKPLFWKLLNKNDDIFHFFSRHEYQKELFDLLRTNQHLFTSEEKLIFKEIIERGGDEGTNENEKQKEYWQLNWYSALKDISFFDKKYLELSKALNITSEHYETLGEVKISSGSVSPLSKEDLMRMTNFEIVDYIKTFQPDKGWKSPSIRGLSDTLKVAVRENPEKFVQEIHSYFKIENIYIYSIIDGLEDAWKQRNTYDLEKTLQYFLFITKNEESHMQEKKNENFSSDYSFDLVLGAISHFLTEGLKNDNHAFDTYLISIVKDIIINVIKRIDVVNDSQIKNRDYVSYLFNSLAGKSLKALIEYSLRRARNLPKGEDNKWEADVQSIFESMSDRGFIEVYILQGLYFEQFYFLNKSWIINQVQDHYKLDEDKWLAFMGGVLFGNPPFNEELYGIFHPHYERAIENNEKLLSVRNNGLIRHLATFYFWEFETLSSESLLLKFLKICSDDMVSSLITFVWQQKDYQKSLSELEKFKFQTSVLNLWELLSVKYENTLKSEEQKNLGLLSKWIVFIPELNEKYKELILKSCGNIDKGHFTHQFLETLVVLRVKGNPILNAKLIAEIINAMSFKNYIDNINQKHITDLVLFLFEHNQTKIASEFCNKMASEHQQFFLRDIYDSNNKIRK</sequence>
<name>A0ABZ2UM07_9FLAO</name>
<dbReference type="Proteomes" id="UP001623852">
    <property type="component" value="Chromosome"/>
</dbReference>
<evidence type="ECO:0000313" key="2">
    <source>
        <dbReference type="Proteomes" id="UP001623852"/>
    </source>
</evidence>
<organism evidence="1 2">
    <name type="scientific">Flavobacterium soyae</name>
    <dbReference type="NCBI Taxonomy" id="2903098"/>
    <lineage>
        <taxon>Bacteria</taxon>
        <taxon>Pseudomonadati</taxon>
        <taxon>Bacteroidota</taxon>
        <taxon>Flavobacteriia</taxon>
        <taxon>Flavobacteriales</taxon>
        <taxon>Flavobacteriaceae</taxon>
        <taxon>Flavobacterium</taxon>
    </lineage>
</organism>